<evidence type="ECO:0000313" key="1">
    <source>
        <dbReference type="EMBL" id="KAL3803596.1"/>
    </source>
</evidence>
<dbReference type="EMBL" id="JALLPJ020000066">
    <property type="protein sequence ID" value="KAL3803596.1"/>
    <property type="molecule type" value="Genomic_DNA"/>
</dbReference>
<dbReference type="Proteomes" id="UP001530400">
    <property type="component" value="Unassembled WGS sequence"/>
</dbReference>
<comment type="caution">
    <text evidence="1">The sequence shown here is derived from an EMBL/GenBank/DDBJ whole genome shotgun (WGS) entry which is preliminary data.</text>
</comment>
<protein>
    <recommendedName>
        <fullName evidence="3">PH domain-containing protein</fullName>
    </recommendedName>
</protein>
<gene>
    <name evidence="1" type="ORF">ACHAWO_008846</name>
</gene>
<organism evidence="1 2">
    <name type="scientific">Cyclotella atomus</name>
    <dbReference type="NCBI Taxonomy" id="382360"/>
    <lineage>
        <taxon>Eukaryota</taxon>
        <taxon>Sar</taxon>
        <taxon>Stramenopiles</taxon>
        <taxon>Ochrophyta</taxon>
        <taxon>Bacillariophyta</taxon>
        <taxon>Coscinodiscophyceae</taxon>
        <taxon>Thalassiosirophycidae</taxon>
        <taxon>Stephanodiscales</taxon>
        <taxon>Stephanodiscaceae</taxon>
        <taxon>Cyclotella</taxon>
    </lineage>
</organism>
<dbReference type="AlphaFoldDB" id="A0ABD3QUH3"/>
<proteinExistence type="predicted"/>
<dbReference type="SUPFAM" id="SSF50729">
    <property type="entry name" value="PH domain-like"/>
    <property type="match status" value="1"/>
</dbReference>
<name>A0ABD3QUH3_9STRA</name>
<keyword evidence="2" id="KW-1185">Reference proteome</keyword>
<dbReference type="Gene3D" id="2.30.29.30">
    <property type="entry name" value="Pleckstrin-homology domain (PH domain)/Phosphotyrosine-binding domain (PTB)"/>
    <property type="match status" value="1"/>
</dbReference>
<sequence length="587" mass="65599">MSDIILTTVAWKRRSGFAQFSDAITGSNSWEKRRLTLHHSTKTKSTRLCYYAIDSKSPRGTVFIKSERTAVWANHHPSDGTQPTPYSLSVLPDGGTKWKFCFEDRNTQYAWLLALSDAVVEGSVKEYNSRILLKDASSWDHGGFHRLYEEGTVGLFESVKDMLLGNREIVGLVLEKSGKAGGSSKKDSSESIEVVGIKKGQQSAKFVVEEMGDDLGSRELVQSAPESVEQTTHSVQGSQDSKEVVGISTDKLYQAFFIVNLSVIYVHLTAQSNSFVAVPWWQLLIVMNAVIYYICLNPKHDETNDSRANQNAPGVKFVNQPTKGIQSNGTISFEDLDEKDQASSVTKSTIRKELLRAEEVPLSDVPMELHQKRVETDTSQQRTEQLSEDEMAAHLHERWAMSAPDCDLSGEWTLIADDSFKAEYDTYLKQLGFNRITRGVACSLIARTTEVTKQSKGGRELYLKGINPKGAWERVLVASGYPDYETHGNAKEGTDYTHMKTSIKTADAEDVNAEAWWEERGTMHRSWLRGGTKYGGGDFESLRYLEDGSNGNVLASYVSTCVCESIFHPKDASKGKAVVKWRFQRDQ</sequence>
<evidence type="ECO:0008006" key="3">
    <source>
        <dbReference type="Google" id="ProtNLM"/>
    </source>
</evidence>
<reference evidence="1 2" key="1">
    <citation type="submission" date="2024-10" db="EMBL/GenBank/DDBJ databases">
        <title>Updated reference genomes for cyclostephanoid diatoms.</title>
        <authorList>
            <person name="Roberts W.R."/>
            <person name="Alverson A.J."/>
        </authorList>
    </citation>
    <scope>NUCLEOTIDE SEQUENCE [LARGE SCALE GENOMIC DNA]</scope>
    <source>
        <strain evidence="1 2">AJA010-31</strain>
    </source>
</reference>
<accession>A0ABD3QUH3</accession>
<dbReference type="InterPro" id="IPR011993">
    <property type="entry name" value="PH-like_dom_sf"/>
</dbReference>
<evidence type="ECO:0000313" key="2">
    <source>
        <dbReference type="Proteomes" id="UP001530400"/>
    </source>
</evidence>